<dbReference type="GO" id="GO:0003700">
    <property type="term" value="F:DNA-binding transcription factor activity"/>
    <property type="evidence" value="ECO:0007669"/>
    <property type="project" value="TreeGrafter"/>
</dbReference>
<protein>
    <submittedName>
        <fullName evidence="6">LacI family transcriptional regulator</fullName>
    </submittedName>
</protein>
<dbReference type="SMART" id="SM00354">
    <property type="entry name" value="HTH_LACI"/>
    <property type="match status" value="1"/>
</dbReference>
<organism evidence="6 7">
    <name type="scientific">Plantactinospora soyae</name>
    <dbReference type="NCBI Taxonomy" id="1544732"/>
    <lineage>
        <taxon>Bacteria</taxon>
        <taxon>Bacillati</taxon>
        <taxon>Actinomycetota</taxon>
        <taxon>Actinomycetes</taxon>
        <taxon>Micromonosporales</taxon>
        <taxon>Micromonosporaceae</taxon>
        <taxon>Plantactinospora</taxon>
    </lineage>
</organism>
<dbReference type="GO" id="GO:0000976">
    <property type="term" value="F:transcription cis-regulatory region binding"/>
    <property type="evidence" value="ECO:0007669"/>
    <property type="project" value="TreeGrafter"/>
</dbReference>
<comment type="caution">
    <text evidence="6">The sequence shown here is derived from an EMBL/GenBank/DDBJ whole genome shotgun (WGS) entry which is preliminary data.</text>
</comment>
<name>A0A927R1R4_9ACTN</name>
<evidence type="ECO:0000259" key="5">
    <source>
        <dbReference type="PROSITE" id="PS50932"/>
    </source>
</evidence>
<dbReference type="Proteomes" id="UP000649753">
    <property type="component" value="Unassembled WGS sequence"/>
</dbReference>
<sequence length="376" mass="39460">MSPTGEHRSAAPSPADHRTGAEPDGQPGRRTRRARSRPDRPAATIGRVAEAAGVSRATVSRVMNGSPTVAPELAARVRAAAEALNYEPSLVARSLALGRTSTVSLIVPDLANPMFQDVLRGLSHAAGTHGHRLLVAESNENAAEEAILAVEARRRSDGLVLAAPRVPEAELRALSERLAPLVLLNRDLPGSSVPSLSVDYSAGIAAIVAHLRSLGHRRLLYLAGPAASTSNRDRRAALRAACASEPACTFVELACGATFDDGHAAARAVRDADATAVVAFNDMVAFGALSGLHELGVAVPQDISVTGFDDIPFARYTTPPLTTASIPRNELGRQAWDRLWTLMNGGPAGHNVAFQPRLLVRESTGPVPAGRSAQRS</sequence>
<feature type="region of interest" description="Disordered" evidence="4">
    <location>
        <begin position="1"/>
        <end position="44"/>
    </location>
</feature>
<dbReference type="PANTHER" id="PTHR30146:SF138">
    <property type="entry name" value="TRANSCRIPTIONAL REGULATORY PROTEIN"/>
    <property type="match status" value="1"/>
</dbReference>
<evidence type="ECO:0000256" key="1">
    <source>
        <dbReference type="ARBA" id="ARBA00023015"/>
    </source>
</evidence>
<gene>
    <name evidence="6" type="ORF">H4W31_005641</name>
</gene>
<accession>A0A927R1R4</accession>
<dbReference type="InterPro" id="IPR000843">
    <property type="entry name" value="HTH_LacI"/>
</dbReference>
<dbReference type="Gene3D" id="1.10.260.40">
    <property type="entry name" value="lambda repressor-like DNA-binding domains"/>
    <property type="match status" value="1"/>
</dbReference>
<dbReference type="SUPFAM" id="SSF53822">
    <property type="entry name" value="Periplasmic binding protein-like I"/>
    <property type="match status" value="1"/>
</dbReference>
<dbReference type="Pfam" id="PF00356">
    <property type="entry name" value="LacI"/>
    <property type="match status" value="1"/>
</dbReference>
<dbReference type="PROSITE" id="PS50932">
    <property type="entry name" value="HTH_LACI_2"/>
    <property type="match status" value="1"/>
</dbReference>
<dbReference type="RefSeq" id="WP_192769369.1">
    <property type="nucleotide sequence ID" value="NZ_JADBEB010000001.1"/>
</dbReference>
<dbReference type="Pfam" id="PF13377">
    <property type="entry name" value="Peripla_BP_3"/>
    <property type="match status" value="1"/>
</dbReference>
<dbReference type="SUPFAM" id="SSF47413">
    <property type="entry name" value="lambda repressor-like DNA-binding domains"/>
    <property type="match status" value="1"/>
</dbReference>
<dbReference type="InterPro" id="IPR028082">
    <property type="entry name" value="Peripla_BP_I"/>
</dbReference>
<reference evidence="6" key="1">
    <citation type="submission" date="2020-10" db="EMBL/GenBank/DDBJ databases">
        <title>Sequencing the genomes of 1000 actinobacteria strains.</title>
        <authorList>
            <person name="Klenk H.-P."/>
        </authorList>
    </citation>
    <scope>NUCLEOTIDE SEQUENCE</scope>
    <source>
        <strain evidence="6">DSM 46832</strain>
    </source>
</reference>
<feature type="compositionally biased region" description="Basic and acidic residues" evidence="4">
    <location>
        <begin position="1"/>
        <end position="21"/>
    </location>
</feature>
<evidence type="ECO:0000313" key="6">
    <source>
        <dbReference type="EMBL" id="MBE1490003.1"/>
    </source>
</evidence>
<dbReference type="Gene3D" id="3.40.50.2300">
    <property type="match status" value="2"/>
</dbReference>
<evidence type="ECO:0000256" key="2">
    <source>
        <dbReference type="ARBA" id="ARBA00023125"/>
    </source>
</evidence>
<dbReference type="AlphaFoldDB" id="A0A927R1R4"/>
<dbReference type="PANTHER" id="PTHR30146">
    <property type="entry name" value="LACI-RELATED TRANSCRIPTIONAL REPRESSOR"/>
    <property type="match status" value="1"/>
</dbReference>
<keyword evidence="7" id="KW-1185">Reference proteome</keyword>
<dbReference type="InterPro" id="IPR010982">
    <property type="entry name" value="Lambda_DNA-bd_dom_sf"/>
</dbReference>
<dbReference type="CDD" id="cd06267">
    <property type="entry name" value="PBP1_LacI_sugar_binding-like"/>
    <property type="match status" value="1"/>
</dbReference>
<evidence type="ECO:0000256" key="4">
    <source>
        <dbReference type="SAM" id="MobiDB-lite"/>
    </source>
</evidence>
<keyword evidence="3" id="KW-0804">Transcription</keyword>
<evidence type="ECO:0000313" key="7">
    <source>
        <dbReference type="Proteomes" id="UP000649753"/>
    </source>
</evidence>
<proteinExistence type="predicted"/>
<dbReference type="InterPro" id="IPR046335">
    <property type="entry name" value="LacI/GalR-like_sensor"/>
</dbReference>
<dbReference type="EMBL" id="JADBEB010000001">
    <property type="protein sequence ID" value="MBE1490003.1"/>
    <property type="molecule type" value="Genomic_DNA"/>
</dbReference>
<dbReference type="CDD" id="cd01392">
    <property type="entry name" value="HTH_LacI"/>
    <property type="match status" value="1"/>
</dbReference>
<feature type="domain" description="HTH lacI-type" evidence="5">
    <location>
        <begin position="43"/>
        <end position="97"/>
    </location>
</feature>
<evidence type="ECO:0000256" key="3">
    <source>
        <dbReference type="ARBA" id="ARBA00023163"/>
    </source>
</evidence>
<keyword evidence="1" id="KW-0805">Transcription regulation</keyword>
<keyword evidence="2" id="KW-0238">DNA-binding</keyword>